<dbReference type="CDD" id="cd16015">
    <property type="entry name" value="LTA_synthase"/>
    <property type="match status" value="1"/>
</dbReference>
<feature type="transmembrane region" description="Helical" evidence="6">
    <location>
        <begin position="67"/>
        <end position="85"/>
    </location>
</feature>
<dbReference type="PANTHER" id="PTHR47371:SF3">
    <property type="entry name" value="PHOSPHOGLYCEROL TRANSFERASE I"/>
    <property type="match status" value="1"/>
</dbReference>
<dbReference type="InterPro" id="IPR050448">
    <property type="entry name" value="OpgB/LTA_synthase_biosynth"/>
</dbReference>
<sequence length="518" mass="57307">MSEFWSAYSALALPWAIGLLASFVLEQALQPRPRAPWRRPLSSLWVHVGVWTVAFGLELALFRRPAFAAANVFVIQGVLVAVNNAKFRSLREPFVTADFEYFIDAMRHPRLYLPFLGWAGLVVPIVGYALCVALAFRFESAYGATAGRWLGAVALLVAGGMALTLVAARWLPAASFRASADLRRAGLAALLWTYGRAERRSPPRPLSGFPFVHLRPQPAAALPHLVSIQSESFFDPRARYPLVRPEVLAGWDTLRAEAVATGRLRVAAWGANTVRSEFGFLSGVSAEELGVHRYNPYRSLGRRPVPTIASHLREWGYRTVCVHPYHASFYRRDRVLPRLGFDAFTDISAFAPQDRVGAYVGDMPVAEHVARLLREAGDQPLYVHVITMENHGPLHWETVSQAEREALFLGALPDGCDELAAYVRHLRNADRMFVHLSDTMRALDRPASLCVYGDHVPIMEGVYGVLGEPDGRTDYLLWNAGGTAPRGGREELAVHDLGQRFLRAAGLQRQGQGVRAAA</sequence>
<accession>A0A261SFI9</accession>
<feature type="transmembrane region" description="Helical" evidence="6">
    <location>
        <begin position="6"/>
        <end position="29"/>
    </location>
</feature>
<evidence type="ECO:0000256" key="1">
    <source>
        <dbReference type="ARBA" id="ARBA00004651"/>
    </source>
</evidence>
<dbReference type="InterPro" id="IPR000917">
    <property type="entry name" value="Sulfatase_N"/>
</dbReference>
<keyword evidence="4 6" id="KW-1133">Transmembrane helix</keyword>
<feature type="transmembrane region" description="Helical" evidence="6">
    <location>
        <begin position="41"/>
        <end position="61"/>
    </location>
</feature>
<feature type="transmembrane region" description="Helical" evidence="6">
    <location>
        <begin position="148"/>
        <end position="168"/>
    </location>
</feature>
<evidence type="ECO:0000256" key="5">
    <source>
        <dbReference type="ARBA" id="ARBA00023136"/>
    </source>
</evidence>
<proteinExistence type="predicted"/>
<dbReference type="PANTHER" id="PTHR47371">
    <property type="entry name" value="LIPOTEICHOIC ACID SYNTHASE"/>
    <property type="match status" value="1"/>
</dbReference>
<keyword evidence="3 6" id="KW-0812">Transmembrane</keyword>
<evidence type="ECO:0000256" key="3">
    <source>
        <dbReference type="ARBA" id="ARBA00022692"/>
    </source>
</evidence>
<evidence type="ECO:0000256" key="4">
    <source>
        <dbReference type="ARBA" id="ARBA00022989"/>
    </source>
</evidence>
<evidence type="ECO:0000313" key="8">
    <source>
        <dbReference type="EMBL" id="OZI35712.1"/>
    </source>
</evidence>
<dbReference type="EMBL" id="NEVL01000003">
    <property type="protein sequence ID" value="OZI35712.1"/>
    <property type="molecule type" value="Genomic_DNA"/>
</dbReference>
<dbReference type="SUPFAM" id="SSF53649">
    <property type="entry name" value="Alkaline phosphatase-like"/>
    <property type="match status" value="1"/>
</dbReference>
<protein>
    <submittedName>
        <fullName evidence="8">Capsular biosynthesis protein</fullName>
    </submittedName>
</protein>
<dbReference type="RefSeq" id="WP_094826521.1">
    <property type="nucleotide sequence ID" value="NZ_NEVL01000003.1"/>
</dbReference>
<dbReference type="Gene3D" id="3.40.720.10">
    <property type="entry name" value="Alkaline Phosphatase, subunit A"/>
    <property type="match status" value="1"/>
</dbReference>
<feature type="domain" description="Sulfatase N-terminal" evidence="7">
    <location>
        <begin position="267"/>
        <end position="506"/>
    </location>
</feature>
<dbReference type="Pfam" id="PF00884">
    <property type="entry name" value="Sulfatase"/>
    <property type="match status" value="1"/>
</dbReference>
<comment type="caution">
    <text evidence="8">The sequence shown here is derived from an EMBL/GenBank/DDBJ whole genome shotgun (WGS) entry which is preliminary data.</text>
</comment>
<organism evidence="8 9">
    <name type="scientific">Bordetella genomosp. 1</name>
    <dbReference type="NCBI Taxonomy" id="1395607"/>
    <lineage>
        <taxon>Bacteria</taxon>
        <taxon>Pseudomonadati</taxon>
        <taxon>Pseudomonadota</taxon>
        <taxon>Betaproteobacteria</taxon>
        <taxon>Burkholderiales</taxon>
        <taxon>Alcaligenaceae</taxon>
        <taxon>Bordetella</taxon>
    </lineage>
</organism>
<evidence type="ECO:0000313" key="9">
    <source>
        <dbReference type="Proteomes" id="UP000217005"/>
    </source>
</evidence>
<dbReference type="GO" id="GO:0005886">
    <property type="term" value="C:plasma membrane"/>
    <property type="evidence" value="ECO:0007669"/>
    <property type="project" value="UniProtKB-SubCell"/>
</dbReference>
<evidence type="ECO:0000256" key="2">
    <source>
        <dbReference type="ARBA" id="ARBA00022475"/>
    </source>
</evidence>
<evidence type="ECO:0000259" key="7">
    <source>
        <dbReference type="Pfam" id="PF00884"/>
    </source>
</evidence>
<comment type="subcellular location">
    <subcellularLocation>
        <location evidence="1">Cell membrane</location>
        <topology evidence="1">Multi-pass membrane protein</topology>
    </subcellularLocation>
</comment>
<gene>
    <name evidence="8" type="ORF">CEG14_11665</name>
</gene>
<name>A0A261SFI9_9BORD</name>
<dbReference type="Proteomes" id="UP000217005">
    <property type="component" value="Unassembled WGS sequence"/>
</dbReference>
<reference evidence="8 9" key="1">
    <citation type="submission" date="2017-05" db="EMBL/GenBank/DDBJ databases">
        <title>Complete and WGS of Bordetella genogroups.</title>
        <authorList>
            <person name="Spilker T."/>
            <person name="LiPuma J."/>
        </authorList>
    </citation>
    <scope>NUCLEOTIDE SEQUENCE [LARGE SCALE GENOMIC DNA]</scope>
    <source>
        <strain evidence="8 9">AU17610</strain>
    </source>
</reference>
<dbReference type="AlphaFoldDB" id="A0A261SFI9"/>
<evidence type="ECO:0000256" key="6">
    <source>
        <dbReference type="SAM" id="Phobius"/>
    </source>
</evidence>
<keyword evidence="2" id="KW-1003">Cell membrane</keyword>
<keyword evidence="5 6" id="KW-0472">Membrane</keyword>
<dbReference type="OrthoDB" id="5363296at2"/>
<dbReference type="InterPro" id="IPR017850">
    <property type="entry name" value="Alkaline_phosphatase_core_sf"/>
</dbReference>
<feature type="transmembrane region" description="Helical" evidence="6">
    <location>
        <begin position="111"/>
        <end position="136"/>
    </location>
</feature>